<feature type="domain" description="C2H2-type" evidence="11">
    <location>
        <begin position="437"/>
        <end position="464"/>
    </location>
</feature>
<dbReference type="GeneTree" id="ENSGT00940000160177"/>
<feature type="domain" description="C2H2-type" evidence="11">
    <location>
        <begin position="549"/>
        <end position="576"/>
    </location>
</feature>
<feature type="domain" description="C2H2-type" evidence="11">
    <location>
        <begin position="409"/>
        <end position="436"/>
    </location>
</feature>
<feature type="domain" description="C2H2-type" evidence="11">
    <location>
        <begin position="577"/>
        <end position="604"/>
    </location>
</feature>
<dbReference type="SMART" id="SM00349">
    <property type="entry name" value="KRAB"/>
    <property type="match status" value="1"/>
</dbReference>
<feature type="domain" description="C2H2-type" evidence="11">
    <location>
        <begin position="661"/>
        <end position="688"/>
    </location>
</feature>
<dbReference type="Ensembl" id="ENSMSIT00000032653.1">
    <property type="protein sequence ID" value="ENSMSIP00000025887.1"/>
    <property type="gene ID" value="ENSMSIG00000021841.1"/>
</dbReference>
<feature type="domain" description="C2H2-type" evidence="11">
    <location>
        <begin position="298"/>
        <end position="325"/>
    </location>
</feature>
<dbReference type="FunFam" id="3.30.160.60:FF:000295">
    <property type="entry name" value="zinc finger protein 19"/>
    <property type="match status" value="2"/>
</dbReference>
<dbReference type="SUPFAM" id="SSF109640">
    <property type="entry name" value="KRAB domain (Kruppel-associated box)"/>
    <property type="match status" value="1"/>
</dbReference>
<evidence type="ECO:0000259" key="12">
    <source>
        <dbReference type="PROSITE" id="PS50805"/>
    </source>
</evidence>
<keyword evidence="4 10" id="KW-0863">Zinc-finger</keyword>
<dbReference type="FunFam" id="3.30.160.60:FF:001498">
    <property type="entry name" value="Zinc finger protein 404"/>
    <property type="match status" value="3"/>
</dbReference>
<dbReference type="GO" id="GO:0005654">
    <property type="term" value="C:nucleoplasm"/>
    <property type="evidence" value="ECO:0007669"/>
    <property type="project" value="TreeGrafter"/>
</dbReference>
<dbReference type="CDD" id="cd07765">
    <property type="entry name" value="KRAB_A-box"/>
    <property type="match status" value="1"/>
</dbReference>
<feature type="domain" description="C2H2-type" evidence="11">
    <location>
        <begin position="605"/>
        <end position="632"/>
    </location>
</feature>
<dbReference type="FunFam" id="3.30.160.60:FF:000060">
    <property type="entry name" value="zinc finger protein 436"/>
    <property type="match status" value="1"/>
</dbReference>
<evidence type="ECO:0000256" key="2">
    <source>
        <dbReference type="ARBA" id="ARBA00022723"/>
    </source>
</evidence>
<evidence type="ECO:0000313" key="13">
    <source>
        <dbReference type="Ensembl" id="ENSMSIP00000025887.1"/>
    </source>
</evidence>
<dbReference type="GO" id="GO:0001817">
    <property type="term" value="P:regulation of cytokine production"/>
    <property type="evidence" value="ECO:0007669"/>
    <property type="project" value="TreeGrafter"/>
</dbReference>
<evidence type="ECO:0000259" key="11">
    <source>
        <dbReference type="PROSITE" id="PS50157"/>
    </source>
</evidence>
<dbReference type="FunFam" id="3.30.160.60:FF:000003">
    <property type="entry name" value="Zinc finger protein 3 homolog"/>
    <property type="match status" value="1"/>
</dbReference>
<evidence type="ECO:0000256" key="9">
    <source>
        <dbReference type="ARBA" id="ARBA00023242"/>
    </source>
</evidence>
<dbReference type="Pfam" id="PF00096">
    <property type="entry name" value="zf-C2H2"/>
    <property type="match status" value="11"/>
</dbReference>
<dbReference type="AlphaFoldDB" id="A0A8C6N036"/>
<dbReference type="Gene3D" id="6.10.140.140">
    <property type="match status" value="1"/>
</dbReference>
<keyword evidence="9" id="KW-0539">Nucleus</keyword>
<organism evidence="13 14">
    <name type="scientific">Mus spicilegus</name>
    <name type="common">Mound-building mouse</name>
    <dbReference type="NCBI Taxonomy" id="10103"/>
    <lineage>
        <taxon>Eukaryota</taxon>
        <taxon>Metazoa</taxon>
        <taxon>Chordata</taxon>
        <taxon>Craniata</taxon>
        <taxon>Vertebrata</taxon>
        <taxon>Euteleostomi</taxon>
        <taxon>Mammalia</taxon>
        <taxon>Eutheria</taxon>
        <taxon>Euarchontoglires</taxon>
        <taxon>Glires</taxon>
        <taxon>Rodentia</taxon>
        <taxon>Myomorpha</taxon>
        <taxon>Muroidea</taxon>
        <taxon>Muridae</taxon>
        <taxon>Murinae</taxon>
        <taxon>Mus</taxon>
        <taxon>Mus</taxon>
    </lineage>
</organism>
<dbReference type="SUPFAM" id="SSF57667">
    <property type="entry name" value="beta-beta-alpha zinc fingers"/>
    <property type="match status" value="8"/>
</dbReference>
<dbReference type="GO" id="GO:0005737">
    <property type="term" value="C:cytoplasm"/>
    <property type="evidence" value="ECO:0007669"/>
    <property type="project" value="UniProtKB-ARBA"/>
</dbReference>
<dbReference type="GO" id="GO:0000978">
    <property type="term" value="F:RNA polymerase II cis-regulatory region sequence-specific DNA binding"/>
    <property type="evidence" value="ECO:0007669"/>
    <property type="project" value="TreeGrafter"/>
</dbReference>
<dbReference type="FunFam" id="3.30.160.60:FF:000022">
    <property type="entry name" value="zinc finger protein 383 isoform X1"/>
    <property type="match status" value="1"/>
</dbReference>
<evidence type="ECO:0000256" key="5">
    <source>
        <dbReference type="ARBA" id="ARBA00022833"/>
    </source>
</evidence>
<protein>
    <submittedName>
        <fullName evidence="13">Zinc finger protein 39</fullName>
    </submittedName>
</protein>
<feature type="domain" description="C2H2-type" evidence="11">
    <location>
        <begin position="689"/>
        <end position="716"/>
    </location>
</feature>
<dbReference type="FunFam" id="3.30.160.60:FF:000016">
    <property type="entry name" value="zinc finger protein 37 homolog"/>
    <property type="match status" value="1"/>
</dbReference>
<reference evidence="13" key="1">
    <citation type="submission" date="2025-08" db="UniProtKB">
        <authorList>
            <consortium name="Ensembl"/>
        </authorList>
    </citation>
    <scope>IDENTIFICATION</scope>
</reference>
<dbReference type="PROSITE" id="PS00028">
    <property type="entry name" value="ZINC_FINGER_C2H2_1"/>
    <property type="match status" value="12"/>
</dbReference>
<evidence type="ECO:0000256" key="3">
    <source>
        <dbReference type="ARBA" id="ARBA00022737"/>
    </source>
</evidence>
<evidence type="ECO:0000256" key="1">
    <source>
        <dbReference type="ARBA" id="ARBA00004123"/>
    </source>
</evidence>
<dbReference type="InterPro" id="IPR036051">
    <property type="entry name" value="KRAB_dom_sf"/>
</dbReference>
<dbReference type="Pfam" id="PF01352">
    <property type="entry name" value="KRAB"/>
    <property type="match status" value="1"/>
</dbReference>
<dbReference type="PANTHER" id="PTHR24399:SF49">
    <property type="entry name" value="ZINC FINGER PROTEIN 674"/>
    <property type="match status" value="1"/>
</dbReference>
<dbReference type="InterPro" id="IPR013087">
    <property type="entry name" value="Znf_C2H2_type"/>
</dbReference>
<evidence type="ECO:0000256" key="8">
    <source>
        <dbReference type="ARBA" id="ARBA00023163"/>
    </source>
</evidence>
<keyword evidence="5" id="KW-0862">Zinc</keyword>
<dbReference type="FunFam" id="3.30.160.60:FF:000564">
    <property type="entry name" value="zinc finger protein 699"/>
    <property type="match status" value="1"/>
</dbReference>
<feature type="domain" description="KRAB" evidence="12">
    <location>
        <begin position="59"/>
        <end position="130"/>
    </location>
</feature>
<keyword evidence="3" id="KW-0677">Repeat</keyword>
<dbReference type="InterPro" id="IPR036236">
    <property type="entry name" value="Znf_C2H2_sf"/>
</dbReference>
<keyword evidence="2" id="KW-0479">Metal-binding</keyword>
<dbReference type="PROSITE" id="PS50157">
    <property type="entry name" value="ZINC_FINGER_C2H2_2"/>
    <property type="match status" value="12"/>
</dbReference>
<dbReference type="GO" id="GO:0008270">
    <property type="term" value="F:zinc ion binding"/>
    <property type="evidence" value="ECO:0007669"/>
    <property type="project" value="UniProtKB-KW"/>
</dbReference>
<dbReference type="PROSITE" id="PS50805">
    <property type="entry name" value="KRAB"/>
    <property type="match status" value="1"/>
</dbReference>
<dbReference type="SMART" id="SM00355">
    <property type="entry name" value="ZnF_C2H2"/>
    <property type="match status" value="14"/>
</dbReference>
<dbReference type="Gene3D" id="3.30.160.60">
    <property type="entry name" value="Classic Zinc Finger"/>
    <property type="match status" value="12"/>
</dbReference>
<keyword evidence="7" id="KW-0238">DNA-binding</keyword>
<evidence type="ECO:0000256" key="10">
    <source>
        <dbReference type="PROSITE-ProRule" id="PRU00042"/>
    </source>
</evidence>
<evidence type="ECO:0000313" key="14">
    <source>
        <dbReference type="Proteomes" id="UP000694415"/>
    </source>
</evidence>
<dbReference type="Proteomes" id="UP000694415">
    <property type="component" value="Unplaced"/>
</dbReference>
<feature type="domain" description="C2H2-type" evidence="11">
    <location>
        <begin position="633"/>
        <end position="660"/>
    </location>
</feature>
<dbReference type="GO" id="GO:0001227">
    <property type="term" value="F:DNA-binding transcription repressor activity, RNA polymerase II-specific"/>
    <property type="evidence" value="ECO:0007669"/>
    <property type="project" value="TreeGrafter"/>
</dbReference>
<dbReference type="FunFam" id="3.30.160.60:FF:000128">
    <property type="entry name" value="zinc finger protein 268 isoform X1"/>
    <property type="match status" value="1"/>
</dbReference>
<dbReference type="GO" id="GO:0002682">
    <property type="term" value="P:regulation of immune system process"/>
    <property type="evidence" value="ECO:0007669"/>
    <property type="project" value="TreeGrafter"/>
</dbReference>
<evidence type="ECO:0000256" key="7">
    <source>
        <dbReference type="ARBA" id="ARBA00023125"/>
    </source>
</evidence>
<reference evidence="13" key="2">
    <citation type="submission" date="2025-09" db="UniProtKB">
        <authorList>
            <consortium name="Ensembl"/>
        </authorList>
    </citation>
    <scope>IDENTIFICATION</scope>
</reference>
<keyword evidence="6" id="KW-0805">Transcription regulation</keyword>
<proteinExistence type="predicted"/>
<comment type="subcellular location">
    <subcellularLocation>
        <location evidence="1">Nucleus</location>
    </subcellularLocation>
</comment>
<name>A0A8C6N036_MUSSI</name>
<evidence type="ECO:0000256" key="4">
    <source>
        <dbReference type="ARBA" id="ARBA00022771"/>
    </source>
</evidence>
<feature type="domain" description="C2H2-type" evidence="11">
    <location>
        <begin position="493"/>
        <end position="520"/>
    </location>
</feature>
<sequence>MRNLQPDSVENSLSQLPSRCLETRKRKRSYKKGPVTYSYWRRTQRNRARKHKAPVKGLVSFEDVSVDFTWDEWQDLDDSQRKLYRDVMLETYRSLESLGHCITKPEVIFKLEQGAEPWRAEDVPKQSRPDVQKITDLNETSQDNEERHLWHHAITYSNKSTEEKVKLGNIVNVSSNCVSNLTVKNGNSSGMRPVALTVWQSVLPPNEPDDTRTGEELDASLTSEPPIHAEHPGLYSRAPGTGQQFQCCMQEVTCNTKALWTKRFHIAHGSSKFGESEKVPDEVALHAQDMSWVRAETFECSICKKTFCTKCELMKHKKIHKGQQYYTCRDCEKTFIKESYHTDQRVHAGVGSHRCKQCEKCFHQKNQQNVHERVPREAQLWEVYQSEKSFGEKPNLRRYQRTRAGYKPYGCNLCGKAFYRKSHLGRHQKIHTGEKPYGCEECKKTFYHKSSLTIHQRTHTGEKPYECKKCRKTFYCKSDLNVHHRTHTGEKPYECDECRKTFYSKSHLVIHQKVHTGDKPYECEECQKAFSRKSNLTVHQKTHTGEKPYECNVCGKTFHRQSHLNMHQGTHTGQKPYQCEECGKAFYQKSSLRRHQRNHTGSRPYACEECRKTFLHKSSLTVHQRSHTGYKPYSCEECRKTFYSKSHLTVHQRTHTGEKPYECKLCKKAFHQKSYLNRHQVTHGSEKRFECQECRKTFYHKSSLTVHQRIHLRELLCV</sequence>
<accession>A0A8C6N036</accession>
<keyword evidence="8" id="KW-0804">Transcription</keyword>
<feature type="domain" description="C2H2-type" evidence="11">
    <location>
        <begin position="465"/>
        <end position="492"/>
    </location>
</feature>
<keyword evidence="14" id="KW-1185">Reference proteome</keyword>
<evidence type="ECO:0000256" key="6">
    <source>
        <dbReference type="ARBA" id="ARBA00023015"/>
    </source>
</evidence>
<dbReference type="InterPro" id="IPR001909">
    <property type="entry name" value="KRAB"/>
</dbReference>
<feature type="domain" description="C2H2-type" evidence="11">
    <location>
        <begin position="521"/>
        <end position="548"/>
    </location>
</feature>
<dbReference type="PANTHER" id="PTHR24399">
    <property type="entry name" value="ZINC FINGER AND BTB DOMAIN-CONTAINING"/>
    <property type="match status" value="1"/>
</dbReference>